<evidence type="ECO:0000313" key="2">
    <source>
        <dbReference type="Proteomes" id="UP000310754"/>
    </source>
</evidence>
<dbReference type="PANTHER" id="PTHR12725:SF117">
    <property type="entry name" value="HALOACID DEHALOGENASE-LIKE HYDROLASE"/>
    <property type="match status" value="1"/>
</dbReference>
<dbReference type="InterPro" id="IPR023214">
    <property type="entry name" value="HAD_sf"/>
</dbReference>
<dbReference type="CDD" id="cd02604">
    <property type="entry name" value="HAD_5NT"/>
    <property type="match status" value="1"/>
</dbReference>
<dbReference type="SFLD" id="SFLDG01132">
    <property type="entry name" value="C1.5.3:_5'-Nucleotidase_Like"/>
    <property type="match status" value="1"/>
</dbReference>
<dbReference type="NCBIfam" id="TIGR01509">
    <property type="entry name" value="HAD-SF-IA-v3"/>
    <property type="match status" value="1"/>
</dbReference>
<dbReference type="InterPro" id="IPR010237">
    <property type="entry name" value="Pyr-5-nucltdase"/>
</dbReference>
<dbReference type="AlphaFoldDB" id="A0A4S3ZNL4"/>
<dbReference type="EMBL" id="SSOA01000017">
    <property type="protein sequence ID" value="THF47040.1"/>
    <property type="molecule type" value="Genomic_DNA"/>
</dbReference>
<gene>
    <name evidence="1" type="ORF">E6C51_19250</name>
</gene>
<organism evidence="1 2">
    <name type="scientific">Allorhizobium terrae</name>
    <dbReference type="NCBI Taxonomy" id="1848972"/>
    <lineage>
        <taxon>Bacteria</taxon>
        <taxon>Pseudomonadati</taxon>
        <taxon>Pseudomonadota</taxon>
        <taxon>Alphaproteobacteria</taxon>
        <taxon>Hyphomicrobiales</taxon>
        <taxon>Rhizobiaceae</taxon>
        <taxon>Rhizobium/Agrobacterium group</taxon>
        <taxon>Allorhizobium</taxon>
    </lineage>
</organism>
<dbReference type="NCBIfam" id="TIGR01993">
    <property type="entry name" value="Pyr-5-nucltdase"/>
    <property type="match status" value="1"/>
</dbReference>
<dbReference type="Proteomes" id="UP000310754">
    <property type="component" value="Unassembled WGS sequence"/>
</dbReference>
<dbReference type="SUPFAM" id="SSF56784">
    <property type="entry name" value="HAD-like"/>
    <property type="match status" value="1"/>
</dbReference>
<dbReference type="InterPro" id="IPR036412">
    <property type="entry name" value="HAD-like_sf"/>
</dbReference>
<reference evidence="1 2" key="1">
    <citation type="submission" date="2019-04" db="EMBL/GenBank/DDBJ databases">
        <title>Rhizobium terrae sp. nov., isolated from a paddy soil.</title>
        <authorList>
            <person name="Lin S.-Y."/>
            <person name="Hameed A."/>
            <person name="Huang H.-I."/>
            <person name="Young C.-C."/>
        </authorList>
    </citation>
    <scope>NUCLEOTIDE SEQUENCE [LARGE SCALE GENOMIC DNA]</scope>
    <source>
        <strain evidence="1 2">CC-HIH110</strain>
    </source>
</reference>
<dbReference type="InterPro" id="IPR006439">
    <property type="entry name" value="HAD-SF_hydro_IA"/>
</dbReference>
<keyword evidence="2" id="KW-1185">Reference proteome</keyword>
<protein>
    <submittedName>
        <fullName evidence="1">Pyrimidine 5'-nucleotidase</fullName>
    </submittedName>
</protein>
<dbReference type="SFLD" id="SFLDG01129">
    <property type="entry name" value="C1.5:_HAD__Beta-PGM__Phosphata"/>
    <property type="match status" value="1"/>
</dbReference>
<proteinExistence type="predicted"/>
<accession>A0A4S3ZNL4</accession>
<dbReference type="Gene3D" id="3.40.50.1000">
    <property type="entry name" value="HAD superfamily/HAD-like"/>
    <property type="match status" value="1"/>
</dbReference>
<dbReference type="Pfam" id="PF00702">
    <property type="entry name" value="Hydrolase"/>
    <property type="match status" value="1"/>
</dbReference>
<dbReference type="PANTHER" id="PTHR12725">
    <property type="entry name" value="HALOACID DEHALOGENASE-LIKE HYDROLASE"/>
    <property type="match status" value="1"/>
</dbReference>
<name>A0A4S3ZNL4_9HYPH</name>
<evidence type="ECO:0000313" key="1">
    <source>
        <dbReference type="EMBL" id="THF47040.1"/>
    </source>
</evidence>
<comment type="caution">
    <text evidence="1">The sequence shown here is derived from an EMBL/GenBank/DDBJ whole genome shotgun (WGS) entry which is preliminary data.</text>
</comment>
<dbReference type="SFLD" id="SFLDS00003">
    <property type="entry name" value="Haloacid_Dehalogenase"/>
    <property type="match status" value="1"/>
</dbReference>
<sequence>MTISSAFTTPADCAADFAHVRDWVFDLDNTLYPHHINLFSQIDRNMTAFVADLLQLAPEEARAVQKRYYHEHGTTLAGLMLHHGVDPGEFLAKAHAIDYSWLAPDVDLGEAIKALPGRKFIFTNGTVQHAQDAARALGILDHFDDIFDIVAADYQPKPAPQTYDAFAALHRIAARDAVMFEDLPRNLLAPKALGMKTVLLVPQVSADTVLEQWERVDGSEDQSHIDYVTDDLKGFLRGILSAF</sequence>
<dbReference type="RefSeq" id="WP_190237206.1">
    <property type="nucleotide sequence ID" value="NZ_SSOA01000017.1"/>
</dbReference>
<dbReference type="Gene3D" id="1.10.150.450">
    <property type="match status" value="1"/>
</dbReference>